<evidence type="ECO:0000313" key="1">
    <source>
        <dbReference type="EMBL" id="BBZ12432.1"/>
    </source>
</evidence>
<dbReference type="AlphaFoldDB" id="A0A7I7W6E0"/>
<accession>A0A7I7W6E0</accession>
<evidence type="ECO:0000313" key="4">
    <source>
        <dbReference type="Proteomes" id="UP000467379"/>
    </source>
</evidence>
<evidence type="ECO:0000313" key="2">
    <source>
        <dbReference type="EMBL" id="ORA37875.1"/>
    </source>
</evidence>
<gene>
    <name evidence="2" type="ORF">BST20_12140</name>
    <name evidence="1" type="ORF">MBRA_26270</name>
</gene>
<evidence type="ECO:0000313" key="3">
    <source>
        <dbReference type="Proteomes" id="UP000192441"/>
    </source>
</evidence>
<dbReference type="Proteomes" id="UP000467379">
    <property type="component" value="Chromosome"/>
</dbReference>
<dbReference type="OrthoDB" id="2643438at2"/>
<dbReference type="InterPro" id="IPR011004">
    <property type="entry name" value="Trimer_LpxA-like_sf"/>
</dbReference>
<sequence length="184" mass="20267">MIKTRRDLRAYLAADMTAHGLQRWRLRDRFLHRSAHFQRLLRKSEYWSNTARTPLGRVVVVWFKLRTRLVGERLGFMIPRNVFGPGLSIAAPGGIWVHYQARVGANCRIHQGVTIGEAKGKVPVIGDDVTIHPLAMIIGADVGNRVRVRARAVVTESVPDDVEVAGVPARLVPAAARVAAIAAG</sequence>
<protein>
    <submittedName>
        <fullName evidence="2">Serine acetyltransferase</fullName>
    </submittedName>
</protein>
<name>A0A7I7W6E0_9MYCO</name>
<proteinExistence type="predicted"/>
<reference evidence="1" key="3">
    <citation type="submission" date="2020-02" db="EMBL/GenBank/DDBJ databases">
        <authorList>
            <person name="Matsumoto Y."/>
            <person name="Motooka D."/>
            <person name="Nakamura S."/>
        </authorList>
    </citation>
    <scope>NUCLEOTIDE SEQUENCE</scope>
    <source>
        <strain evidence="1">JCM 12687</strain>
    </source>
</reference>
<reference evidence="2 3" key="1">
    <citation type="submission" date="2016-12" db="EMBL/GenBank/DDBJ databases">
        <title>The new phylogeny of genus Mycobacterium.</title>
        <authorList>
            <person name="Tortoli E."/>
            <person name="Trovato A."/>
            <person name="Cirillo D.M."/>
        </authorList>
    </citation>
    <scope>NUCLEOTIDE SEQUENCE [LARGE SCALE GENOMIC DNA]</scope>
    <source>
        <strain evidence="2 3">DSM 44624</strain>
    </source>
</reference>
<dbReference type="EMBL" id="AP022606">
    <property type="protein sequence ID" value="BBZ12432.1"/>
    <property type="molecule type" value="Genomic_DNA"/>
</dbReference>
<organism evidence="2 3">
    <name type="scientific">Mycobacterium branderi</name>
    <dbReference type="NCBI Taxonomy" id="43348"/>
    <lineage>
        <taxon>Bacteria</taxon>
        <taxon>Bacillati</taxon>
        <taxon>Actinomycetota</taxon>
        <taxon>Actinomycetes</taxon>
        <taxon>Mycobacteriales</taxon>
        <taxon>Mycobacteriaceae</taxon>
        <taxon>Mycobacterium</taxon>
    </lineage>
</organism>
<dbReference type="Gene3D" id="2.160.10.10">
    <property type="entry name" value="Hexapeptide repeat proteins"/>
    <property type="match status" value="1"/>
</dbReference>
<dbReference type="PANTHER" id="PTHR42811">
    <property type="entry name" value="SERINE ACETYLTRANSFERASE"/>
    <property type="match status" value="1"/>
</dbReference>
<reference evidence="1 4" key="2">
    <citation type="journal article" date="2019" name="Emerg. Microbes Infect.">
        <title>Comprehensive subspecies identification of 175 nontuberculous mycobacteria species based on 7547 genomic profiles.</title>
        <authorList>
            <person name="Matsumoto Y."/>
            <person name="Kinjo T."/>
            <person name="Motooka D."/>
            <person name="Nabeya D."/>
            <person name="Jung N."/>
            <person name="Uechi K."/>
            <person name="Horii T."/>
            <person name="Iida T."/>
            <person name="Fujita J."/>
            <person name="Nakamura S."/>
        </authorList>
    </citation>
    <scope>NUCLEOTIDE SEQUENCE [LARGE SCALE GENOMIC DNA]</scope>
    <source>
        <strain evidence="1 4">JCM 12687</strain>
    </source>
</reference>
<dbReference type="SUPFAM" id="SSF51161">
    <property type="entry name" value="Trimeric LpxA-like enzymes"/>
    <property type="match status" value="1"/>
</dbReference>
<dbReference type="Proteomes" id="UP000192441">
    <property type="component" value="Unassembled WGS sequence"/>
</dbReference>
<keyword evidence="4" id="KW-1185">Reference proteome</keyword>
<dbReference type="RefSeq" id="WP_083131698.1">
    <property type="nucleotide sequence ID" value="NZ_AP022606.1"/>
</dbReference>
<dbReference type="EMBL" id="MVHM01000006">
    <property type="protein sequence ID" value="ORA37875.1"/>
    <property type="molecule type" value="Genomic_DNA"/>
</dbReference>